<protein>
    <submittedName>
        <fullName evidence="2">Uncharacterized protein</fullName>
    </submittedName>
</protein>
<keyword evidence="1" id="KW-0732">Signal</keyword>
<dbReference type="EMBL" id="CAMXCT020000482">
    <property type="protein sequence ID" value="CAL1132789.1"/>
    <property type="molecule type" value="Genomic_DNA"/>
</dbReference>
<comment type="caution">
    <text evidence="2">The sequence shown here is derived from an EMBL/GenBank/DDBJ whole genome shotgun (WGS) entry which is preliminary data.</text>
</comment>
<evidence type="ECO:0000313" key="5">
    <source>
        <dbReference type="Proteomes" id="UP001152797"/>
    </source>
</evidence>
<evidence type="ECO:0000313" key="2">
    <source>
        <dbReference type="EMBL" id="CAI3979414.1"/>
    </source>
</evidence>
<keyword evidence="5" id="KW-1185">Reference proteome</keyword>
<reference evidence="2" key="1">
    <citation type="submission" date="2022-10" db="EMBL/GenBank/DDBJ databases">
        <authorList>
            <person name="Chen Y."/>
            <person name="Dougan E. K."/>
            <person name="Chan C."/>
            <person name="Rhodes N."/>
            <person name="Thang M."/>
        </authorList>
    </citation>
    <scope>NUCLEOTIDE SEQUENCE</scope>
</reference>
<accession>A0A9P1FJF9</accession>
<name>A0A9P1FJF9_9DINO</name>
<dbReference type="EMBL" id="CAMXCT030000482">
    <property type="protein sequence ID" value="CAL4766727.1"/>
    <property type="molecule type" value="Genomic_DNA"/>
</dbReference>
<proteinExistence type="predicted"/>
<dbReference type="EMBL" id="CAMXCT030000482">
    <property type="protein sequence ID" value="CAL4766726.1"/>
    <property type="molecule type" value="Genomic_DNA"/>
</dbReference>
<gene>
    <name evidence="2" type="ORF">C1SCF055_LOCUS7365</name>
    <name evidence="3" type="ORF">C1SCF055_LOCUS7366</name>
</gene>
<sequence length="113" mass="12525">MALFRFISMVLAACVACVMGIRPDHEALLQSEKETKEITKLPGIGEPCTKSRFKADCDKSSGKDVACDTIRLQNNYRCCIKAGEKEKNLPLDGNRDTCCSGQTSTYEGKEYCF</sequence>
<dbReference type="EMBL" id="CAMXCT020000482">
    <property type="protein sequence ID" value="CAL1132790.1"/>
    <property type="molecule type" value="Genomic_DNA"/>
</dbReference>
<feature type="chain" id="PRO_5043272206" evidence="1">
    <location>
        <begin position="21"/>
        <end position="113"/>
    </location>
</feature>
<dbReference type="EMBL" id="CAMXCT010000482">
    <property type="protein sequence ID" value="CAI3979414.1"/>
    <property type="molecule type" value="Genomic_DNA"/>
</dbReference>
<evidence type="ECO:0000313" key="3">
    <source>
        <dbReference type="EMBL" id="CAI3979415.1"/>
    </source>
</evidence>
<evidence type="ECO:0000256" key="1">
    <source>
        <dbReference type="SAM" id="SignalP"/>
    </source>
</evidence>
<evidence type="ECO:0000313" key="4">
    <source>
        <dbReference type="EMBL" id="CAL1132789.1"/>
    </source>
</evidence>
<reference evidence="4" key="2">
    <citation type="submission" date="2024-04" db="EMBL/GenBank/DDBJ databases">
        <authorList>
            <person name="Chen Y."/>
            <person name="Shah S."/>
            <person name="Dougan E. K."/>
            <person name="Thang M."/>
            <person name="Chan C."/>
        </authorList>
    </citation>
    <scope>NUCLEOTIDE SEQUENCE [LARGE SCALE GENOMIC DNA]</scope>
</reference>
<organism evidence="2">
    <name type="scientific">Cladocopium goreaui</name>
    <dbReference type="NCBI Taxonomy" id="2562237"/>
    <lineage>
        <taxon>Eukaryota</taxon>
        <taxon>Sar</taxon>
        <taxon>Alveolata</taxon>
        <taxon>Dinophyceae</taxon>
        <taxon>Suessiales</taxon>
        <taxon>Symbiodiniaceae</taxon>
        <taxon>Cladocopium</taxon>
    </lineage>
</organism>
<dbReference type="Proteomes" id="UP001152797">
    <property type="component" value="Unassembled WGS sequence"/>
</dbReference>
<feature type="signal peptide" evidence="1">
    <location>
        <begin position="1"/>
        <end position="20"/>
    </location>
</feature>
<dbReference type="EMBL" id="CAMXCT010000482">
    <property type="protein sequence ID" value="CAI3979415.1"/>
    <property type="molecule type" value="Genomic_DNA"/>
</dbReference>
<dbReference type="AlphaFoldDB" id="A0A9P1FJF9"/>